<dbReference type="NCBIfam" id="TIGR02273">
    <property type="entry name" value="16S_RimM"/>
    <property type="match status" value="1"/>
</dbReference>
<evidence type="ECO:0000313" key="7">
    <source>
        <dbReference type="EMBL" id="CAD9032684.1"/>
    </source>
</evidence>
<keyword evidence="4" id="KW-0143">Chaperone</keyword>
<dbReference type="Gene3D" id="2.30.30.240">
    <property type="entry name" value="PRC-barrel domain"/>
    <property type="match status" value="1"/>
</dbReference>
<keyword evidence="2" id="KW-0690">Ribosome biogenesis</keyword>
<dbReference type="Gene3D" id="2.40.30.60">
    <property type="entry name" value="RimM"/>
    <property type="match status" value="1"/>
</dbReference>
<organism evidence="7">
    <name type="scientific">Eutreptiella gymnastica</name>
    <dbReference type="NCBI Taxonomy" id="73025"/>
    <lineage>
        <taxon>Eukaryota</taxon>
        <taxon>Discoba</taxon>
        <taxon>Euglenozoa</taxon>
        <taxon>Euglenida</taxon>
        <taxon>Spirocuta</taxon>
        <taxon>Euglenophyceae</taxon>
        <taxon>Eutreptiales</taxon>
        <taxon>Eutreptiaceae</taxon>
        <taxon>Eutreptiella</taxon>
    </lineage>
</organism>
<name>A0A7S1J4X4_9EUGL</name>
<keyword evidence="3" id="KW-0698">rRNA processing</keyword>
<dbReference type="SUPFAM" id="SSF50346">
    <property type="entry name" value="PRC-barrel domain"/>
    <property type="match status" value="1"/>
</dbReference>
<reference evidence="7" key="1">
    <citation type="submission" date="2021-01" db="EMBL/GenBank/DDBJ databases">
        <authorList>
            <person name="Corre E."/>
            <person name="Pelletier E."/>
            <person name="Niang G."/>
            <person name="Scheremetjew M."/>
            <person name="Finn R."/>
            <person name="Kale V."/>
            <person name="Holt S."/>
            <person name="Cochrane G."/>
            <person name="Meng A."/>
            <person name="Brown T."/>
            <person name="Cohen L."/>
        </authorList>
    </citation>
    <scope>NUCLEOTIDE SEQUENCE</scope>
    <source>
        <strain evidence="7">NIES-381</strain>
    </source>
</reference>
<dbReference type="GO" id="GO:0043022">
    <property type="term" value="F:ribosome binding"/>
    <property type="evidence" value="ECO:0007669"/>
    <property type="project" value="InterPro"/>
</dbReference>
<feature type="compositionally biased region" description="Basic and acidic residues" evidence="5">
    <location>
        <begin position="160"/>
        <end position="174"/>
    </location>
</feature>
<dbReference type="EMBL" id="HBGA01117677">
    <property type="protein sequence ID" value="CAD9032684.1"/>
    <property type="molecule type" value="Transcribed_RNA"/>
</dbReference>
<dbReference type="InterPro" id="IPR009000">
    <property type="entry name" value="Transl_B-barrel_sf"/>
</dbReference>
<feature type="region of interest" description="Disordered" evidence="5">
    <location>
        <begin position="160"/>
        <end position="184"/>
    </location>
</feature>
<sequence>MCLYGQAEPTALVRAVPSAAPRAISVAADPAAVPAWGPNGRPRDLWYPGPVHTRSPDANPHPYANRLPEHAPVVAPAPGRPASGPLGALGWGALAGFLLTLVLGGFRWGGCRRTEWALTSFTAESQQKKEKKEKKNKYAQFSKVADRQLDPLEELEKQAEEFKAEQEKQQEKLKPPPPSVSPKLKKGAAQVILPDNPEALDPYDPLSFGFVEVGYIWKPHGLKGEIKVVAVSDFGHERLCNPGVTNLKAPNRRFPRPRIIESGKHQIRDSRGDVFIVKLAGVDTVEEAALLRGYQVFCSYKDKPEVEQDEYLVTDLMGLTVIDHVTGDVLGTCSAVVLGEDMCGTPGLMGDMLEVTLDDDTLNFNQVRTVLIPLAPQFVPVVDLKERRIEVELIEGLLETSVVWEQEVVIKGLLPAPDQTSGSKG</sequence>
<dbReference type="HAMAP" id="MF_00014">
    <property type="entry name" value="Ribosome_mat_RimM"/>
    <property type="match status" value="1"/>
</dbReference>
<dbReference type="AlphaFoldDB" id="A0A7S1J4X4"/>
<dbReference type="SUPFAM" id="SSF50447">
    <property type="entry name" value="Translation proteins"/>
    <property type="match status" value="1"/>
</dbReference>
<proteinExistence type="inferred from homology"/>
<dbReference type="InterPro" id="IPR036976">
    <property type="entry name" value="RimM_N_sf"/>
</dbReference>
<dbReference type="InterPro" id="IPR011033">
    <property type="entry name" value="PRC_barrel-like_sf"/>
</dbReference>
<dbReference type="InterPro" id="IPR002676">
    <property type="entry name" value="RimM_N"/>
</dbReference>
<evidence type="ECO:0000256" key="5">
    <source>
        <dbReference type="SAM" id="MobiDB-lite"/>
    </source>
</evidence>
<protein>
    <recommendedName>
        <fullName evidence="6">RimM N-terminal domain-containing protein</fullName>
    </recommendedName>
</protein>
<evidence type="ECO:0000256" key="2">
    <source>
        <dbReference type="ARBA" id="ARBA00022517"/>
    </source>
</evidence>
<dbReference type="GO" id="GO:0006364">
    <property type="term" value="P:rRNA processing"/>
    <property type="evidence" value="ECO:0007669"/>
    <property type="project" value="UniProtKB-KW"/>
</dbReference>
<dbReference type="PANTHER" id="PTHR33692">
    <property type="entry name" value="RIBOSOME MATURATION FACTOR RIMM"/>
    <property type="match status" value="1"/>
</dbReference>
<dbReference type="GO" id="GO:0005840">
    <property type="term" value="C:ribosome"/>
    <property type="evidence" value="ECO:0007669"/>
    <property type="project" value="InterPro"/>
</dbReference>
<feature type="domain" description="RimM N-terminal" evidence="6">
    <location>
        <begin position="213"/>
        <end position="300"/>
    </location>
</feature>
<keyword evidence="1" id="KW-0963">Cytoplasm</keyword>
<dbReference type="Pfam" id="PF01782">
    <property type="entry name" value="RimM"/>
    <property type="match status" value="1"/>
</dbReference>
<gene>
    <name evidence="7" type="ORF">EGYM00392_LOCUS43828</name>
</gene>
<evidence type="ECO:0000259" key="6">
    <source>
        <dbReference type="Pfam" id="PF01782"/>
    </source>
</evidence>
<evidence type="ECO:0000256" key="3">
    <source>
        <dbReference type="ARBA" id="ARBA00022552"/>
    </source>
</evidence>
<dbReference type="InterPro" id="IPR011961">
    <property type="entry name" value="RimM"/>
</dbReference>
<evidence type="ECO:0000256" key="1">
    <source>
        <dbReference type="ARBA" id="ARBA00022490"/>
    </source>
</evidence>
<dbReference type="PANTHER" id="PTHR33692:SF1">
    <property type="entry name" value="RIBOSOME MATURATION FACTOR RIMM"/>
    <property type="match status" value="1"/>
</dbReference>
<evidence type="ECO:0000256" key="4">
    <source>
        <dbReference type="ARBA" id="ARBA00023186"/>
    </source>
</evidence>
<accession>A0A7S1J4X4</accession>